<dbReference type="EMBL" id="CP001699">
    <property type="protein sequence ID" value="ACU61642.1"/>
    <property type="molecule type" value="Genomic_DNA"/>
</dbReference>
<reference evidence="3 4" key="2">
    <citation type="journal article" date="2010" name="Stand. Genomic Sci.">
        <title>Complete genome sequence of Chitinophaga pinensis type strain (UQM 2034).</title>
        <authorList>
            <person name="Glavina Del Rio T."/>
            <person name="Abt B."/>
            <person name="Spring S."/>
            <person name="Lapidus A."/>
            <person name="Nolan M."/>
            <person name="Tice H."/>
            <person name="Copeland A."/>
            <person name="Cheng J.F."/>
            <person name="Chen F."/>
            <person name="Bruce D."/>
            <person name="Goodwin L."/>
            <person name="Pitluck S."/>
            <person name="Ivanova N."/>
            <person name="Mavromatis K."/>
            <person name="Mikhailova N."/>
            <person name="Pati A."/>
            <person name="Chen A."/>
            <person name="Palaniappan K."/>
            <person name="Land M."/>
            <person name="Hauser L."/>
            <person name="Chang Y.J."/>
            <person name="Jeffries C.D."/>
            <person name="Chain P."/>
            <person name="Saunders E."/>
            <person name="Detter J.C."/>
            <person name="Brettin T."/>
            <person name="Rohde M."/>
            <person name="Goker M."/>
            <person name="Bristow J."/>
            <person name="Eisen J.A."/>
            <person name="Markowitz V."/>
            <person name="Hugenholtz P."/>
            <person name="Kyrpides N.C."/>
            <person name="Klenk H.P."/>
            <person name="Lucas S."/>
        </authorList>
    </citation>
    <scope>NUCLEOTIDE SEQUENCE [LARGE SCALE GENOMIC DNA]</scope>
    <source>
        <strain evidence="4">ATCC 43595 / DSM 2588 / LMG 13176 / NBRC 15968 / NCIMB 11800 / UQM 2034</strain>
    </source>
</reference>
<dbReference type="OrthoDB" id="290051at2"/>
<feature type="domain" description="Acyltransferase 3" evidence="2">
    <location>
        <begin position="9"/>
        <end position="363"/>
    </location>
</feature>
<feature type="transmembrane region" description="Helical" evidence="1">
    <location>
        <begin position="234"/>
        <end position="256"/>
    </location>
</feature>
<feature type="transmembrane region" description="Helical" evidence="1">
    <location>
        <begin position="44"/>
        <end position="68"/>
    </location>
</feature>
<keyword evidence="3" id="KW-0808">Transferase</keyword>
<sequence>MQQAKVYFKGLNGLRFFAAFLVLMQHAESIRQKYSLFNLADYTLFNSGSIAVEFFFVLSGFLITYLLLEEEANTGTVNIRHFYMRRVLRIWPLYYILLIIGILLIPVAIKALHIEYTSHFPVATASLLFVFFLPNLVESIWGAGFLAPLWSIGVEEQFYFFWAPLVKYFRKNVIVIFVTIIVLRGLFYAYYATHPSTSLLRFIYTMKFEAMSLGGLGAWLLYNFRERMMQTKIFSLGCQVLFLALIVVRLSCHKYLTADTTWIGTIYTAVFGHFYSFLFTCSLFLWLILNTSSNPKTIFHTDNKVLNFLGNLSYGIYMYHGIVLFVTIIFLKNTLRVLSPLSATITLYTAATGITILTAYISYRFIESRFLLLKKTFETKAASNATKNKAPEAAQVA</sequence>
<feature type="transmembrane region" description="Helical" evidence="1">
    <location>
        <begin position="88"/>
        <end position="109"/>
    </location>
</feature>
<dbReference type="InterPro" id="IPR002656">
    <property type="entry name" value="Acyl_transf_3_dom"/>
</dbReference>
<reference evidence="4" key="1">
    <citation type="submission" date="2009-08" db="EMBL/GenBank/DDBJ databases">
        <title>The complete genome of Chitinophaga pinensis DSM 2588.</title>
        <authorList>
            <consortium name="US DOE Joint Genome Institute (JGI-PGF)"/>
            <person name="Lucas S."/>
            <person name="Copeland A."/>
            <person name="Lapidus A."/>
            <person name="Glavina del Rio T."/>
            <person name="Dalin E."/>
            <person name="Tice H."/>
            <person name="Bruce D."/>
            <person name="Goodwin L."/>
            <person name="Pitluck S."/>
            <person name="Kyrpides N."/>
            <person name="Mavromatis K."/>
            <person name="Ivanova N."/>
            <person name="Mikhailova N."/>
            <person name="Sims D."/>
            <person name="Meinche L."/>
            <person name="Brettin T."/>
            <person name="Detter J.C."/>
            <person name="Han C."/>
            <person name="Larimer F."/>
            <person name="Land M."/>
            <person name="Hauser L."/>
            <person name="Markowitz V."/>
            <person name="Cheng J.-F."/>
            <person name="Hugenholtz P."/>
            <person name="Woyke T."/>
            <person name="Wu D."/>
            <person name="Spring S."/>
            <person name="Klenk H.-P."/>
            <person name="Eisen J.A."/>
        </authorList>
    </citation>
    <scope>NUCLEOTIDE SEQUENCE [LARGE SCALE GENOMIC DNA]</scope>
    <source>
        <strain evidence="4">ATCC 43595 / DSM 2588 / LMG 13176 / NBRC 15968 / NCIMB 11800 / UQM 2034</strain>
    </source>
</reference>
<feature type="transmembrane region" description="Helical" evidence="1">
    <location>
        <begin position="203"/>
        <end position="222"/>
    </location>
</feature>
<dbReference type="RefSeq" id="WP_012791813.1">
    <property type="nucleotide sequence ID" value="NC_013132.1"/>
</dbReference>
<protein>
    <submittedName>
        <fullName evidence="3">Acyltransferase 3</fullName>
    </submittedName>
</protein>
<keyword evidence="1" id="KW-0472">Membrane</keyword>
<dbReference type="KEGG" id="cpi:Cpin_4185"/>
<feature type="transmembrane region" description="Helical" evidence="1">
    <location>
        <begin position="308"/>
        <end position="331"/>
    </location>
</feature>
<feature type="transmembrane region" description="Helical" evidence="1">
    <location>
        <begin position="173"/>
        <end position="191"/>
    </location>
</feature>
<feature type="transmembrane region" description="Helical" evidence="1">
    <location>
        <begin position="343"/>
        <end position="366"/>
    </location>
</feature>
<dbReference type="AlphaFoldDB" id="A0A979GQM1"/>
<accession>A0A979GQM1</accession>
<name>A0A979GQM1_CHIPD</name>
<keyword evidence="1" id="KW-1133">Transmembrane helix</keyword>
<feature type="transmembrane region" description="Helical" evidence="1">
    <location>
        <begin position="140"/>
        <end position="161"/>
    </location>
</feature>
<dbReference type="InterPro" id="IPR050879">
    <property type="entry name" value="Acyltransferase_3"/>
</dbReference>
<organism evidence="3 4">
    <name type="scientific">Chitinophaga pinensis (strain ATCC 43595 / DSM 2588 / LMG 13176 / NBRC 15968 / NCIMB 11800 / UQM 2034)</name>
    <dbReference type="NCBI Taxonomy" id="485918"/>
    <lineage>
        <taxon>Bacteria</taxon>
        <taxon>Pseudomonadati</taxon>
        <taxon>Bacteroidota</taxon>
        <taxon>Chitinophagia</taxon>
        <taxon>Chitinophagales</taxon>
        <taxon>Chitinophagaceae</taxon>
        <taxon>Chitinophaga</taxon>
    </lineage>
</organism>
<evidence type="ECO:0000259" key="2">
    <source>
        <dbReference type="Pfam" id="PF01757"/>
    </source>
</evidence>
<feature type="transmembrane region" description="Helical" evidence="1">
    <location>
        <begin position="6"/>
        <end position="24"/>
    </location>
</feature>
<dbReference type="Pfam" id="PF01757">
    <property type="entry name" value="Acyl_transf_3"/>
    <property type="match status" value="1"/>
</dbReference>
<feature type="transmembrane region" description="Helical" evidence="1">
    <location>
        <begin position="262"/>
        <end position="288"/>
    </location>
</feature>
<dbReference type="PANTHER" id="PTHR23028">
    <property type="entry name" value="ACETYLTRANSFERASE"/>
    <property type="match status" value="1"/>
</dbReference>
<dbReference type="GO" id="GO:0000271">
    <property type="term" value="P:polysaccharide biosynthetic process"/>
    <property type="evidence" value="ECO:0007669"/>
    <property type="project" value="TreeGrafter"/>
</dbReference>
<evidence type="ECO:0000313" key="3">
    <source>
        <dbReference type="EMBL" id="ACU61642.1"/>
    </source>
</evidence>
<evidence type="ECO:0000256" key="1">
    <source>
        <dbReference type="SAM" id="Phobius"/>
    </source>
</evidence>
<dbReference type="GO" id="GO:0016747">
    <property type="term" value="F:acyltransferase activity, transferring groups other than amino-acyl groups"/>
    <property type="evidence" value="ECO:0007669"/>
    <property type="project" value="InterPro"/>
</dbReference>
<dbReference type="GO" id="GO:0016020">
    <property type="term" value="C:membrane"/>
    <property type="evidence" value="ECO:0007669"/>
    <property type="project" value="TreeGrafter"/>
</dbReference>
<gene>
    <name evidence="3" type="ordered locus">Cpin_4185</name>
</gene>
<evidence type="ECO:0000313" key="4">
    <source>
        <dbReference type="Proteomes" id="UP000002215"/>
    </source>
</evidence>
<keyword evidence="1" id="KW-0812">Transmembrane</keyword>
<proteinExistence type="predicted"/>
<dbReference type="Proteomes" id="UP000002215">
    <property type="component" value="Chromosome"/>
</dbReference>
<dbReference type="PANTHER" id="PTHR23028:SF53">
    <property type="entry name" value="ACYL_TRANSF_3 DOMAIN-CONTAINING PROTEIN"/>
    <property type="match status" value="1"/>
</dbReference>
<keyword evidence="3" id="KW-0012">Acyltransferase</keyword>